<dbReference type="InterPro" id="IPR019775">
    <property type="entry name" value="WD40_repeat_CS"/>
</dbReference>
<accession>A0A9P4R8F7</accession>
<feature type="repeat" description="WD" evidence="7">
    <location>
        <begin position="10"/>
        <end position="51"/>
    </location>
</feature>
<dbReference type="InterPro" id="IPR001680">
    <property type="entry name" value="WD40_rpt"/>
</dbReference>
<evidence type="ECO:0000256" key="5">
    <source>
        <dbReference type="ARBA" id="ARBA00038749"/>
    </source>
</evidence>
<comment type="subunit">
    <text evidence="5">Component of the ASTRA chromatin remodeling machinery complex.</text>
</comment>
<evidence type="ECO:0000256" key="3">
    <source>
        <dbReference type="ARBA" id="ARBA00037338"/>
    </source>
</evidence>
<evidence type="ECO:0000256" key="1">
    <source>
        <dbReference type="ARBA" id="ARBA00022574"/>
    </source>
</evidence>
<protein>
    <recommendedName>
        <fullName evidence="6">ASTRA-associated protein 1</fullName>
    </recommendedName>
</protein>
<name>A0A9P4R8F7_9PLEO</name>
<feature type="compositionally biased region" description="Polar residues" evidence="8">
    <location>
        <begin position="297"/>
        <end position="313"/>
    </location>
</feature>
<dbReference type="PROSITE" id="PS50294">
    <property type="entry name" value="WD_REPEATS_REGION"/>
    <property type="match status" value="1"/>
</dbReference>
<dbReference type="PROSITE" id="PS00678">
    <property type="entry name" value="WD_REPEATS_1"/>
    <property type="match status" value="1"/>
</dbReference>
<dbReference type="EMBL" id="ML996106">
    <property type="protein sequence ID" value="KAF2739015.1"/>
    <property type="molecule type" value="Genomic_DNA"/>
</dbReference>
<dbReference type="PROSITE" id="PS50082">
    <property type="entry name" value="WD_REPEATS_2"/>
    <property type="match status" value="1"/>
</dbReference>
<dbReference type="AlphaFoldDB" id="A0A9P4R8F7"/>
<dbReference type="PANTHER" id="PTHR19854">
    <property type="entry name" value="TRANSDUCIN BETA-LIKE 3"/>
    <property type="match status" value="1"/>
</dbReference>
<dbReference type="Gene3D" id="2.130.10.10">
    <property type="entry name" value="YVTN repeat-like/Quinoprotein amine dehydrogenase"/>
    <property type="match status" value="2"/>
</dbReference>
<dbReference type="SUPFAM" id="SSF50978">
    <property type="entry name" value="WD40 repeat-like"/>
    <property type="match status" value="1"/>
</dbReference>
<evidence type="ECO:0000256" key="6">
    <source>
        <dbReference type="ARBA" id="ARBA00040563"/>
    </source>
</evidence>
<dbReference type="SMART" id="SM00320">
    <property type="entry name" value="WD40"/>
    <property type="match status" value="4"/>
</dbReference>
<dbReference type="OrthoDB" id="7668193at2759"/>
<dbReference type="InterPro" id="IPR036322">
    <property type="entry name" value="WD40_repeat_dom_sf"/>
</dbReference>
<comment type="function">
    <text evidence="3">Component of the ASTRA complex involved in chromatin remodeling.</text>
</comment>
<comment type="caution">
    <text evidence="9">The sequence shown here is derived from an EMBL/GenBank/DDBJ whole genome shotgun (WGS) entry which is preliminary data.</text>
</comment>
<evidence type="ECO:0000313" key="10">
    <source>
        <dbReference type="Proteomes" id="UP000799444"/>
    </source>
</evidence>
<reference evidence="9" key="1">
    <citation type="journal article" date="2020" name="Stud. Mycol.">
        <title>101 Dothideomycetes genomes: a test case for predicting lifestyles and emergence of pathogens.</title>
        <authorList>
            <person name="Haridas S."/>
            <person name="Albert R."/>
            <person name="Binder M."/>
            <person name="Bloem J."/>
            <person name="Labutti K."/>
            <person name="Salamov A."/>
            <person name="Andreopoulos B."/>
            <person name="Baker S."/>
            <person name="Barry K."/>
            <person name="Bills G."/>
            <person name="Bluhm B."/>
            <person name="Cannon C."/>
            <person name="Castanera R."/>
            <person name="Culley D."/>
            <person name="Daum C."/>
            <person name="Ezra D."/>
            <person name="Gonzalez J."/>
            <person name="Henrissat B."/>
            <person name="Kuo A."/>
            <person name="Liang C."/>
            <person name="Lipzen A."/>
            <person name="Lutzoni F."/>
            <person name="Magnuson J."/>
            <person name="Mondo S."/>
            <person name="Nolan M."/>
            <person name="Ohm R."/>
            <person name="Pangilinan J."/>
            <person name="Park H.-J."/>
            <person name="Ramirez L."/>
            <person name="Alfaro M."/>
            <person name="Sun H."/>
            <person name="Tritt A."/>
            <person name="Yoshinaga Y."/>
            <person name="Zwiers L.-H."/>
            <person name="Turgeon B."/>
            <person name="Goodwin S."/>
            <person name="Spatafora J."/>
            <person name="Crous P."/>
            <person name="Grigoriev I."/>
        </authorList>
    </citation>
    <scope>NUCLEOTIDE SEQUENCE</scope>
    <source>
        <strain evidence="9">CBS 125425</strain>
    </source>
</reference>
<dbReference type="Proteomes" id="UP000799444">
    <property type="component" value="Unassembled WGS sequence"/>
</dbReference>
<feature type="region of interest" description="Disordered" evidence="8">
    <location>
        <begin position="246"/>
        <end position="321"/>
    </location>
</feature>
<dbReference type="InterPro" id="IPR015943">
    <property type="entry name" value="WD40/YVTN_repeat-like_dom_sf"/>
</dbReference>
<evidence type="ECO:0000313" key="9">
    <source>
        <dbReference type="EMBL" id="KAF2739015.1"/>
    </source>
</evidence>
<evidence type="ECO:0000256" key="7">
    <source>
        <dbReference type="PROSITE-ProRule" id="PRU00221"/>
    </source>
</evidence>
<dbReference type="PANTHER" id="PTHR19854:SF1">
    <property type="entry name" value="GUANINE NUCLEOTIDE-BINDING PROTEIN SUBUNIT BETA-LIKE PROTEIN 1"/>
    <property type="match status" value="1"/>
</dbReference>
<dbReference type="Pfam" id="PF00400">
    <property type="entry name" value="WD40"/>
    <property type="match status" value="2"/>
</dbReference>
<sequence length="476" mass="51360">MSALQPSFVLRGHATQIHSVQFVRQNTRLLTGDGDGYVVCWKLESKRPVALRIADEPLLSAVLPADGSTTHRPKPWLLHSLPVNTLNFCAFAVCSAPHGLNIEPAPGHASAGASLSESIIVAVPARDDKTIDVYQFPDERLLCVVPRVQHADTGMVMAVKLLHHSPSDGIYIIAGYESGYTAVHFFDPRSPPQPHQAASVMPDLARTIYLSQPHTQPILSLDALPDASVYFTSSADAVIAAHRVPDPPPHVLSPPNRAALGAPESTKPVDHMSESSPEPLPTENRNLAAHPPVQEMQAATASPLTFSKQSVSPSAEPPTSAGLSLLLASVPSQETIKPAPPFSYTLSVQPPYKATNTKHAGQQSLRVRSDGRILATAGWDSKVRVYSTKSLKELAVLKWHAEGVYAVDFAQLLDPVASHDPQTDLADSEGKELVSQNQTKLGGLGRLQQQREERARLKHWVAAGAKDAKVSLWEVF</sequence>
<evidence type="ECO:0000256" key="2">
    <source>
        <dbReference type="ARBA" id="ARBA00022737"/>
    </source>
</evidence>
<gene>
    <name evidence="9" type="ORF">EJ04DRAFT_532069</name>
</gene>
<keyword evidence="2" id="KW-0677">Repeat</keyword>
<organism evidence="9 10">
    <name type="scientific">Polyplosphaeria fusca</name>
    <dbReference type="NCBI Taxonomy" id="682080"/>
    <lineage>
        <taxon>Eukaryota</taxon>
        <taxon>Fungi</taxon>
        <taxon>Dikarya</taxon>
        <taxon>Ascomycota</taxon>
        <taxon>Pezizomycotina</taxon>
        <taxon>Dothideomycetes</taxon>
        <taxon>Pleosporomycetidae</taxon>
        <taxon>Pleosporales</taxon>
        <taxon>Tetraplosphaeriaceae</taxon>
        <taxon>Polyplosphaeria</taxon>
    </lineage>
</organism>
<comment type="similarity">
    <text evidence="4">Belongs to the WD repeat ASA1 family.</text>
</comment>
<keyword evidence="1 7" id="KW-0853">WD repeat</keyword>
<keyword evidence="10" id="KW-1185">Reference proteome</keyword>
<evidence type="ECO:0000256" key="8">
    <source>
        <dbReference type="SAM" id="MobiDB-lite"/>
    </source>
</evidence>
<evidence type="ECO:0000256" key="4">
    <source>
        <dbReference type="ARBA" id="ARBA00037931"/>
    </source>
</evidence>
<proteinExistence type="inferred from homology"/>